<dbReference type="GO" id="GO:0000271">
    <property type="term" value="P:polysaccharide biosynthetic process"/>
    <property type="evidence" value="ECO:0007669"/>
    <property type="project" value="TreeGrafter"/>
</dbReference>
<reference evidence="6 7" key="1">
    <citation type="submission" date="2020-01" db="EMBL/GenBank/DDBJ databases">
        <title>Genome sequence of Desulfovibrio aerotolerans DSM 16695(T).</title>
        <authorList>
            <person name="Karnachuk O."/>
            <person name="Avakyan M."/>
            <person name="Mardanov A."/>
            <person name="Kadnikov V."/>
            <person name="Ravin N."/>
        </authorList>
    </citation>
    <scope>NUCLEOTIDE SEQUENCE [LARGE SCALE GENOMIC DNA]</scope>
    <source>
        <strain evidence="6 7">DSM 16695</strain>
    </source>
</reference>
<protein>
    <submittedName>
        <fullName evidence="6">DegT/DnrJ/EryC1/StrS family aminotransferase</fullName>
    </submittedName>
</protein>
<dbReference type="Pfam" id="PF01041">
    <property type="entry name" value="DegT_DnrJ_EryC1"/>
    <property type="match status" value="1"/>
</dbReference>
<organism evidence="6 7">
    <name type="scientific">Solidesulfovibrio aerotolerans</name>
    <dbReference type="NCBI Taxonomy" id="295255"/>
    <lineage>
        <taxon>Bacteria</taxon>
        <taxon>Pseudomonadati</taxon>
        <taxon>Thermodesulfobacteriota</taxon>
        <taxon>Desulfovibrionia</taxon>
        <taxon>Desulfovibrionales</taxon>
        <taxon>Desulfovibrionaceae</taxon>
        <taxon>Solidesulfovibrio</taxon>
    </lineage>
</organism>
<feature type="active site" description="Proton acceptor" evidence="3">
    <location>
        <position position="218"/>
    </location>
</feature>
<evidence type="ECO:0000256" key="4">
    <source>
        <dbReference type="PIRSR" id="PIRSR000390-2"/>
    </source>
</evidence>
<feature type="modified residue" description="N6-(pyridoxal phosphate)lysine" evidence="4">
    <location>
        <position position="218"/>
    </location>
</feature>
<dbReference type="SUPFAM" id="SSF53383">
    <property type="entry name" value="PLP-dependent transferases"/>
    <property type="match status" value="1"/>
</dbReference>
<dbReference type="InterPro" id="IPR000653">
    <property type="entry name" value="DegT/StrS_aminotransferase"/>
</dbReference>
<dbReference type="AlphaFoldDB" id="A0A7C9MHL0"/>
<name>A0A7C9MHL0_9BACT</name>
<keyword evidence="6" id="KW-0032">Aminotransferase</keyword>
<gene>
    <name evidence="6" type="ORF">GTA51_18765</name>
</gene>
<dbReference type="InterPro" id="IPR015424">
    <property type="entry name" value="PyrdxlP-dep_Trfase"/>
</dbReference>
<dbReference type="OrthoDB" id="9766188at2"/>
<evidence type="ECO:0000256" key="5">
    <source>
        <dbReference type="RuleBase" id="RU004508"/>
    </source>
</evidence>
<keyword evidence="1 4" id="KW-0663">Pyridoxal phosphate</keyword>
<sequence length="406" mass="44548">MSNTKKIAGDCPSLGDDPKCRHNHLHTQGEGVRTFPQPILVTRPLLPPIPAITRRMEDIWGAQWLTNMGKQHGILEAALTQHLRVPHLSLLCNGTIALLVAGKVLDMQGEVITTPFTFAATPHAVNWTGAEPVFADIDPVTLTLDPKAVEAAITPRTTTILAVHVFGMPCDVHALAHLAAKHNLRLLYDGAHAFGLEVEHTGIGNFGDITAYSFHATKLFHTAEGGALACGSAEMHTRIERCKNFNILSEETVGGVGINGKLNELQAAVGLAVLEIMDDERERRARIAAIYREVLGQVPGVTVQPVLPQVTRESLQYFSIRIHEQEYGLSRNALHAELKKHNVLTRKYFYPLCSTFECYKKLPSSRPENLPVATRVAAECMALPFYGALPDEDATTIASMIRDMPR</sequence>
<dbReference type="GO" id="GO:0008483">
    <property type="term" value="F:transaminase activity"/>
    <property type="evidence" value="ECO:0007669"/>
    <property type="project" value="UniProtKB-KW"/>
</dbReference>
<dbReference type="Proteomes" id="UP000482487">
    <property type="component" value="Unassembled WGS sequence"/>
</dbReference>
<evidence type="ECO:0000256" key="3">
    <source>
        <dbReference type="PIRSR" id="PIRSR000390-1"/>
    </source>
</evidence>
<dbReference type="PANTHER" id="PTHR30244:SF9">
    <property type="entry name" value="PROTEIN RV3402C"/>
    <property type="match status" value="1"/>
</dbReference>
<dbReference type="CDD" id="cd00616">
    <property type="entry name" value="AHBA_syn"/>
    <property type="match status" value="1"/>
</dbReference>
<dbReference type="PIRSF" id="PIRSF000390">
    <property type="entry name" value="PLP_StrS"/>
    <property type="match status" value="1"/>
</dbReference>
<keyword evidence="7" id="KW-1185">Reference proteome</keyword>
<dbReference type="EMBL" id="WVUD01000059">
    <property type="protein sequence ID" value="MYL85150.1"/>
    <property type="molecule type" value="Genomic_DNA"/>
</dbReference>
<evidence type="ECO:0000256" key="2">
    <source>
        <dbReference type="ARBA" id="ARBA00037999"/>
    </source>
</evidence>
<comment type="caution">
    <text evidence="6">The sequence shown here is derived from an EMBL/GenBank/DDBJ whole genome shotgun (WGS) entry which is preliminary data.</text>
</comment>
<evidence type="ECO:0000313" key="7">
    <source>
        <dbReference type="Proteomes" id="UP000482487"/>
    </source>
</evidence>
<keyword evidence="6" id="KW-0808">Transferase</keyword>
<dbReference type="PANTHER" id="PTHR30244">
    <property type="entry name" value="TRANSAMINASE"/>
    <property type="match status" value="1"/>
</dbReference>
<dbReference type="Gene3D" id="3.40.640.10">
    <property type="entry name" value="Type I PLP-dependent aspartate aminotransferase-like (Major domain)"/>
    <property type="match status" value="1"/>
</dbReference>
<evidence type="ECO:0000313" key="6">
    <source>
        <dbReference type="EMBL" id="MYL85150.1"/>
    </source>
</evidence>
<dbReference type="InterPro" id="IPR015421">
    <property type="entry name" value="PyrdxlP-dep_Trfase_major"/>
</dbReference>
<proteinExistence type="inferred from homology"/>
<comment type="similarity">
    <text evidence="2 5">Belongs to the DegT/DnrJ/EryC1 family.</text>
</comment>
<evidence type="ECO:0000256" key="1">
    <source>
        <dbReference type="ARBA" id="ARBA00022898"/>
    </source>
</evidence>
<dbReference type="GO" id="GO:0030170">
    <property type="term" value="F:pyridoxal phosphate binding"/>
    <property type="evidence" value="ECO:0007669"/>
    <property type="project" value="TreeGrafter"/>
</dbReference>
<accession>A0A7C9MHL0</accession>